<dbReference type="Pfam" id="PF01547">
    <property type="entry name" value="SBP_bac_1"/>
    <property type="match status" value="1"/>
</dbReference>
<dbReference type="Proteomes" id="UP000199039">
    <property type="component" value="Unassembled WGS sequence"/>
</dbReference>
<organism evidence="2 3">
    <name type="scientific">Sanguibacter gelidistatuariae</name>
    <dbReference type="NCBI Taxonomy" id="1814289"/>
    <lineage>
        <taxon>Bacteria</taxon>
        <taxon>Bacillati</taxon>
        <taxon>Actinomycetota</taxon>
        <taxon>Actinomycetes</taxon>
        <taxon>Micrococcales</taxon>
        <taxon>Sanguibacteraceae</taxon>
        <taxon>Sanguibacter</taxon>
    </lineage>
</organism>
<accession>A0A1G6UPE2</accession>
<dbReference type="EMBL" id="FMYH01000007">
    <property type="protein sequence ID" value="SDD42417.1"/>
    <property type="molecule type" value="Genomic_DNA"/>
</dbReference>
<sequence length="442" mass="47561">MSIKRSALKGIAAAAFAALALSACSGGSGEAAPAPSATLDVAKDVTISFAWWGNDDRAAKYEESIALFETKYPNIKVQTSFAAFPDYWTARSTEAAGSSLPDVFQMDLSYLRQYGSTNQLLNLDGQVGDGKALDVSGLDEALLGSGQLDGSQFGIPTSTNTLALFYSPNILDQLGIEPLTGDYTWEDYNDFVNKVSAAGASSDPVLYGSGDYTLTFWFFIQWLIQQDIEPFTAEGELNFTPEQMTEWLNSAESIRTPVDSTYPIARGKQLEPLGGFTVNEVAAEFSWDNFLAGYSADSGTDNIQMLPIPSGADGKKHMFFKPSMLLSASANSKEPAAAATLINFLINEPEVGRIFGTSKGVPAVAAQRDAMNVEAGSIDERVMAYEESVAGDVTASAPLPVLGFGSIEAEFKRLGEEFAYRQITVDQFVEQWFAEAAMTVNK</sequence>
<dbReference type="OrthoDB" id="7918484at2"/>
<dbReference type="PANTHER" id="PTHR43649:SF30">
    <property type="entry name" value="ABC TRANSPORTER SUBSTRATE-BINDING PROTEIN"/>
    <property type="match status" value="1"/>
</dbReference>
<dbReference type="Gene3D" id="3.40.190.10">
    <property type="entry name" value="Periplasmic binding protein-like II"/>
    <property type="match status" value="2"/>
</dbReference>
<evidence type="ECO:0000256" key="1">
    <source>
        <dbReference type="SAM" id="SignalP"/>
    </source>
</evidence>
<dbReference type="RefSeq" id="WP_093185266.1">
    <property type="nucleotide sequence ID" value="NZ_FMYH01000007.1"/>
</dbReference>
<protein>
    <submittedName>
        <fullName evidence="2">Carbohydrate ABC transporter substrate-binding protein, CUT1 family</fullName>
    </submittedName>
</protein>
<dbReference type="AlphaFoldDB" id="A0A1G6UPE2"/>
<dbReference type="InterPro" id="IPR050490">
    <property type="entry name" value="Bact_solute-bd_prot1"/>
</dbReference>
<evidence type="ECO:0000313" key="3">
    <source>
        <dbReference type="Proteomes" id="UP000199039"/>
    </source>
</evidence>
<evidence type="ECO:0000313" key="2">
    <source>
        <dbReference type="EMBL" id="SDD42417.1"/>
    </source>
</evidence>
<gene>
    <name evidence="2" type="ORF">SAMN05216410_3294</name>
</gene>
<name>A0A1G6UPE2_9MICO</name>
<dbReference type="InterPro" id="IPR006059">
    <property type="entry name" value="SBP"/>
</dbReference>
<dbReference type="PANTHER" id="PTHR43649">
    <property type="entry name" value="ARABINOSE-BINDING PROTEIN-RELATED"/>
    <property type="match status" value="1"/>
</dbReference>
<dbReference type="InterPro" id="IPR006311">
    <property type="entry name" value="TAT_signal"/>
</dbReference>
<feature type="chain" id="PRO_5038676185" evidence="1">
    <location>
        <begin position="26"/>
        <end position="442"/>
    </location>
</feature>
<feature type="signal peptide" evidence="1">
    <location>
        <begin position="1"/>
        <end position="25"/>
    </location>
</feature>
<dbReference type="PROSITE" id="PS51257">
    <property type="entry name" value="PROKAR_LIPOPROTEIN"/>
    <property type="match status" value="1"/>
</dbReference>
<dbReference type="PROSITE" id="PS51318">
    <property type="entry name" value="TAT"/>
    <property type="match status" value="1"/>
</dbReference>
<proteinExistence type="predicted"/>
<dbReference type="STRING" id="1814289.SAMN05216410_3294"/>
<reference evidence="2 3" key="1">
    <citation type="submission" date="2016-09" db="EMBL/GenBank/DDBJ databases">
        <authorList>
            <person name="Capua I."/>
            <person name="De Benedictis P."/>
            <person name="Joannis T."/>
            <person name="Lombin L.H."/>
            <person name="Cattoli G."/>
        </authorList>
    </citation>
    <scope>NUCLEOTIDE SEQUENCE [LARGE SCALE GENOMIC DNA]</scope>
    <source>
        <strain evidence="2 3">ISLP-3</strain>
    </source>
</reference>
<keyword evidence="1" id="KW-0732">Signal</keyword>
<keyword evidence="3" id="KW-1185">Reference proteome</keyword>
<dbReference type="SUPFAM" id="SSF53850">
    <property type="entry name" value="Periplasmic binding protein-like II"/>
    <property type="match status" value="1"/>
</dbReference>